<evidence type="ECO:0000313" key="3">
    <source>
        <dbReference type="EMBL" id="OJA17356.1"/>
    </source>
</evidence>
<organism evidence="3 4">
    <name type="scientific">Rhizopogon vesiculosus</name>
    <dbReference type="NCBI Taxonomy" id="180088"/>
    <lineage>
        <taxon>Eukaryota</taxon>
        <taxon>Fungi</taxon>
        <taxon>Dikarya</taxon>
        <taxon>Basidiomycota</taxon>
        <taxon>Agaricomycotina</taxon>
        <taxon>Agaricomycetes</taxon>
        <taxon>Agaricomycetidae</taxon>
        <taxon>Boletales</taxon>
        <taxon>Suillineae</taxon>
        <taxon>Rhizopogonaceae</taxon>
        <taxon>Rhizopogon</taxon>
    </lineage>
</organism>
<dbReference type="InterPro" id="IPR045340">
    <property type="entry name" value="DUF6533"/>
</dbReference>
<keyword evidence="1" id="KW-1133">Transmembrane helix</keyword>
<feature type="transmembrane region" description="Helical" evidence="1">
    <location>
        <begin position="200"/>
        <end position="219"/>
    </location>
</feature>
<feature type="transmembrane region" description="Helical" evidence="1">
    <location>
        <begin position="48"/>
        <end position="69"/>
    </location>
</feature>
<proteinExistence type="predicted"/>
<feature type="transmembrane region" description="Helical" evidence="1">
    <location>
        <begin position="112"/>
        <end position="131"/>
    </location>
</feature>
<keyword evidence="4" id="KW-1185">Reference proteome</keyword>
<accession>A0A1J8R0B6</accession>
<name>A0A1J8R0B6_9AGAM</name>
<protein>
    <recommendedName>
        <fullName evidence="2">DUF6533 domain-containing protein</fullName>
    </recommendedName>
</protein>
<feature type="transmembrane region" description="Helical" evidence="1">
    <location>
        <begin position="81"/>
        <end position="106"/>
    </location>
</feature>
<evidence type="ECO:0000313" key="4">
    <source>
        <dbReference type="Proteomes" id="UP000183567"/>
    </source>
</evidence>
<dbReference type="Pfam" id="PF20151">
    <property type="entry name" value="DUF6533"/>
    <property type="match status" value="1"/>
</dbReference>
<feature type="transmembrane region" description="Helical" evidence="1">
    <location>
        <begin position="7"/>
        <end position="28"/>
    </location>
</feature>
<evidence type="ECO:0000256" key="1">
    <source>
        <dbReference type="SAM" id="Phobius"/>
    </source>
</evidence>
<reference evidence="3 4" key="1">
    <citation type="submission" date="2016-03" db="EMBL/GenBank/DDBJ databases">
        <title>Comparative genomics of the ectomycorrhizal sister species Rhizopogon vinicolor and Rhizopogon vesiculosus (Basidiomycota: Boletales) reveals a divergence of the mating type B locus.</title>
        <authorList>
            <person name="Mujic A.B."/>
            <person name="Kuo A."/>
            <person name="Tritt A."/>
            <person name="Lipzen A."/>
            <person name="Chen C."/>
            <person name="Johnson J."/>
            <person name="Sharma A."/>
            <person name="Barry K."/>
            <person name="Grigoriev I.V."/>
            <person name="Spatafora J.W."/>
        </authorList>
    </citation>
    <scope>NUCLEOTIDE SEQUENCE [LARGE SCALE GENOMIC DNA]</scope>
    <source>
        <strain evidence="3 4">AM-OR11-056</strain>
    </source>
</reference>
<feature type="domain" description="DUF6533" evidence="2">
    <location>
        <begin position="16"/>
        <end position="58"/>
    </location>
</feature>
<dbReference type="AlphaFoldDB" id="A0A1J8R0B6"/>
<evidence type="ECO:0000259" key="2">
    <source>
        <dbReference type="Pfam" id="PF20151"/>
    </source>
</evidence>
<sequence>MSPLHADVLLGLHCGYVALSSLWVYDFILCIPESVAYLVESQWGLSTWPYLACRHLPFAFVLLNMLNVFHPDALPSLCRSYIIANTYIGYLIIFCAECIFIVRANVVWENKLVVFTIISIMAYLVPITICFQEIISSTSGVWTSDYSPAQAQLFTYDRNRRMLDPRDYRISGQGGKIQIDSCVLLANGCRVGFNKYPHSLLNITVSSLSVILAIVFLPFPVAHIVAEFQVVLQTVLVTRMHTNFWKSDGAPCDIYRQSLTTFMAVVPDLI</sequence>
<dbReference type="EMBL" id="LVVM01002048">
    <property type="protein sequence ID" value="OJA17356.1"/>
    <property type="molecule type" value="Genomic_DNA"/>
</dbReference>
<dbReference type="OrthoDB" id="2678403at2759"/>
<keyword evidence="1" id="KW-0812">Transmembrane</keyword>
<dbReference type="Proteomes" id="UP000183567">
    <property type="component" value="Unassembled WGS sequence"/>
</dbReference>
<keyword evidence="1" id="KW-0472">Membrane</keyword>
<comment type="caution">
    <text evidence="3">The sequence shown here is derived from an EMBL/GenBank/DDBJ whole genome shotgun (WGS) entry which is preliminary data.</text>
</comment>
<gene>
    <name evidence="3" type="ORF">AZE42_09592</name>
</gene>